<organism evidence="2 3">
    <name type="scientific">Luedemannella helvata</name>
    <dbReference type="NCBI Taxonomy" id="349315"/>
    <lineage>
        <taxon>Bacteria</taxon>
        <taxon>Bacillati</taxon>
        <taxon>Actinomycetota</taxon>
        <taxon>Actinomycetes</taxon>
        <taxon>Micromonosporales</taxon>
        <taxon>Micromonosporaceae</taxon>
        <taxon>Luedemannella</taxon>
    </lineage>
</organism>
<dbReference type="InterPro" id="IPR042099">
    <property type="entry name" value="ANL_N_sf"/>
</dbReference>
<comment type="caution">
    <text evidence="2">The sequence shown here is derived from an EMBL/GenBank/DDBJ whole genome shotgun (WGS) entry which is preliminary data.</text>
</comment>
<evidence type="ECO:0000259" key="1">
    <source>
        <dbReference type="Pfam" id="PF04443"/>
    </source>
</evidence>
<evidence type="ECO:0000313" key="2">
    <source>
        <dbReference type="EMBL" id="GAA1761515.1"/>
    </source>
</evidence>
<reference evidence="3" key="1">
    <citation type="journal article" date="2019" name="Int. J. Syst. Evol. Microbiol.">
        <title>The Global Catalogue of Microorganisms (GCM) 10K type strain sequencing project: providing services to taxonomists for standard genome sequencing and annotation.</title>
        <authorList>
            <consortium name="The Broad Institute Genomics Platform"/>
            <consortium name="The Broad Institute Genome Sequencing Center for Infectious Disease"/>
            <person name="Wu L."/>
            <person name="Ma J."/>
        </authorList>
    </citation>
    <scope>NUCLEOTIDE SEQUENCE [LARGE SCALE GENOMIC DNA]</scope>
    <source>
        <strain evidence="3">JCM 13249</strain>
    </source>
</reference>
<proteinExistence type="predicted"/>
<accession>A0ABP4WW38</accession>
<protein>
    <submittedName>
        <fullName evidence="2">Acyl-protein synthetase</fullName>
    </submittedName>
</protein>
<name>A0ABP4WW38_9ACTN</name>
<dbReference type="Pfam" id="PF04443">
    <property type="entry name" value="LuxE"/>
    <property type="match status" value="1"/>
</dbReference>
<dbReference type="Proteomes" id="UP001500655">
    <property type="component" value="Unassembled WGS sequence"/>
</dbReference>
<sequence length="271" mass="29178">MLTSSGTTGDVSRVHLDREAAAAQTRMLARTLQTVLGPKRLPMLVVDSRGVVADRRSYSARGAGMLGMVNFGRDHVFALDEHGALDVAAVKGFLGRFGGQPFLIFGFTFMVWLYLYETGGLDLSNGILIHSGGWKKLADRAVGNAEFRRRLATDTGLTRVHNFYGMVEQIGTVFLEGPDGGALYCPDFADVIVRDPQTWAELPPGSPGLLQVVSTLPTSYPGHLLLTEDLGVVHGVDDGEWPGKRFSVLGRLPRAEARGCSDTFTAAEVAA</sequence>
<dbReference type="EMBL" id="BAAALS010000017">
    <property type="protein sequence ID" value="GAA1761515.1"/>
    <property type="molecule type" value="Genomic_DNA"/>
</dbReference>
<dbReference type="InterPro" id="IPR007534">
    <property type="entry name" value="LuxE"/>
</dbReference>
<feature type="domain" description="Acyl-protein synthetase LuxE" evidence="1">
    <location>
        <begin position="2"/>
        <end position="265"/>
    </location>
</feature>
<dbReference type="SUPFAM" id="SSF56801">
    <property type="entry name" value="Acetyl-CoA synthetase-like"/>
    <property type="match status" value="1"/>
</dbReference>
<gene>
    <name evidence="2" type="ORF">GCM10009681_35830</name>
</gene>
<dbReference type="Gene3D" id="3.40.50.12780">
    <property type="entry name" value="N-terminal domain of ligase-like"/>
    <property type="match status" value="1"/>
</dbReference>
<keyword evidence="3" id="KW-1185">Reference proteome</keyword>
<evidence type="ECO:0000313" key="3">
    <source>
        <dbReference type="Proteomes" id="UP001500655"/>
    </source>
</evidence>